<dbReference type="InterPro" id="IPR025962">
    <property type="entry name" value="SdpI/YhfL"/>
</dbReference>
<name>A0A318P1Y0_9ACTN</name>
<keyword evidence="2" id="KW-0812">Transmembrane</keyword>
<keyword evidence="2" id="KW-0472">Membrane</keyword>
<keyword evidence="2" id="KW-1133">Transmembrane helix</keyword>
<reference evidence="3 4" key="1">
    <citation type="submission" date="2018-03" db="EMBL/GenBank/DDBJ databases">
        <title>Bioinformatic expansion and discovery of thiopeptide antibiotics.</title>
        <authorList>
            <person name="Schwalen C.J."/>
            <person name="Hudson G.A."/>
            <person name="Mitchell D.A."/>
        </authorList>
    </citation>
    <scope>NUCLEOTIDE SEQUENCE [LARGE SCALE GENOMIC DNA]</scope>
    <source>
        <strain evidence="3 4">NRRL 8041</strain>
    </source>
</reference>
<accession>A0A318P1Y0</accession>
<keyword evidence="4" id="KW-1185">Reference proteome</keyword>
<feature type="transmembrane region" description="Helical" evidence="2">
    <location>
        <begin position="100"/>
        <end position="118"/>
    </location>
</feature>
<gene>
    <name evidence="3" type="ORF">C7C45_15670</name>
</gene>
<comment type="caution">
    <text evidence="3">The sequence shown here is derived from an EMBL/GenBank/DDBJ whole genome shotgun (WGS) entry which is preliminary data.</text>
</comment>
<dbReference type="EMBL" id="PYBV01000018">
    <property type="protein sequence ID" value="PYC69707.1"/>
    <property type="molecule type" value="Genomic_DNA"/>
</dbReference>
<dbReference type="Pfam" id="PF13630">
    <property type="entry name" value="SdpI"/>
    <property type="match status" value="1"/>
</dbReference>
<dbReference type="AlphaFoldDB" id="A0A318P1Y0"/>
<proteinExistence type="predicted"/>
<evidence type="ECO:0000256" key="1">
    <source>
        <dbReference type="SAM" id="MobiDB-lite"/>
    </source>
</evidence>
<feature type="transmembrane region" description="Helical" evidence="2">
    <location>
        <begin position="37"/>
        <end position="62"/>
    </location>
</feature>
<sequence>MSASSVQAVPSIETLRPPTGFPPTCNDRGRCGRRCPVLPGVFVSVVYAFLGWLVAYTARVALRPSVGRYRSPGVRTPQTLRSAKHWHAAHRRVARPLHRTGILLAAASPLPVILGVAFGDPPVIAAVLVLAVLVVPYLLYLGHLADRAAAAVDAER</sequence>
<evidence type="ECO:0008006" key="5">
    <source>
        <dbReference type="Google" id="ProtNLM"/>
    </source>
</evidence>
<feature type="region of interest" description="Disordered" evidence="1">
    <location>
        <begin position="1"/>
        <end position="23"/>
    </location>
</feature>
<evidence type="ECO:0000313" key="4">
    <source>
        <dbReference type="Proteomes" id="UP000248333"/>
    </source>
</evidence>
<dbReference type="Proteomes" id="UP000248333">
    <property type="component" value="Unassembled WGS sequence"/>
</dbReference>
<feature type="transmembrane region" description="Helical" evidence="2">
    <location>
        <begin position="124"/>
        <end position="141"/>
    </location>
</feature>
<protein>
    <recommendedName>
        <fullName evidence="5">SdpI family protein</fullName>
    </recommendedName>
</protein>
<evidence type="ECO:0000313" key="3">
    <source>
        <dbReference type="EMBL" id="PYC69707.1"/>
    </source>
</evidence>
<dbReference type="OrthoDB" id="3399829at2"/>
<evidence type="ECO:0000256" key="2">
    <source>
        <dbReference type="SAM" id="Phobius"/>
    </source>
</evidence>
<organism evidence="3 4">
    <name type="scientific">Micromonospora arborensis</name>
    <dbReference type="NCBI Taxonomy" id="2116518"/>
    <lineage>
        <taxon>Bacteria</taxon>
        <taxon>Bacillati</taxon>
        <taxon>Actinomycetota</taxon>
        <taxon>Actinomycetes</taxon>
        <taxon>Micromonosporales</taxon>
        <taxon>Micromonosporaceae</taxon>
        <taxon>Micromonospora</taxon>
    </lineage>
</organism>